<dbReference type="PRINTS" id="PR01438">
    <property type="entry name" value="UNVRSLSTRESS"/>
</dbReference>
<dbReference type="Gene3D" id="3.40.50.620">
    <property type="entry name" value="HUPs"/>
    <property type="match status" value="1"/>
</dbReference>
<evidence type="ECO:0000259" key="2">
    <source>
        <dbReference type="Pfam" id="PF00582"/>
    </source>
</evidence>
<gene>
    <name evidence="3" type="ORF">D9Q81_08235</name>
</gene>
<protein>
    <submittedName>
        <fullName evidence="3">Universal stress protein</fullName>
    </submittedName>
</protein>
<proteinExistence type="inferred from homology"/>
<dbReference type="PANTHER" id="PTHR46268:SF25">
    <property type="entry name" value="USPA DOMAIN PROTEIN"/>
    <property type="match status" value="1"/>
</dbReference>
<evidence type="ECO:0000313" key="4">
    <source>
        <dbReference type="Proteomes" id="UP000278149"/>
    </source>
</evidence>
<dbReference type="AlphaFoldDB" id="A0A429G109"/>
<dbReference type="PANTHER" id="PTHR46268">
    <property type="entry name" value="STRESS RESPONSE PROTEIN NHAX"/>
    <property type="match status" value="1"/>
</dbReference>
<reference evidence="3 4" key="1">
    <citation type="submission" date="2018-10" db="EMBL/GenBank/DDBJ databases">
        <title>Co-occurring genomic capacity for anaerobic methane metabolism and dissimilatory sulfite reduction discovered in the Korarchaeota.</title>
        <authorList>
            <person name="Mckay L.J."/>
            <person name="Dlakic M."/>
            <person name="Fields M.W."/>
            <person name="Delmont T.O."/>
            <person name="Eren A.M."/>
            <person name="Jay Z.J."/>
            <person name="Klingelsmith K.B."/>
            <person name="Rusch D.B."/>
            <person name="Inskeep W.P."/>
        </authorList>
    </citation>
    <scope>NUCLEOTIDE SEQUENCE [LARGE SCALE GENOMIC DNA]</scope>
    <source>
        <strain evidence="3 4">WS</strain>
    </source>
</reference>
<accession>A0A429G109</accession>
<evidence type="ECO:0000313" key="3">
    <source>
        <dbReference type="EMBL" id="RSN67456.1"/>
    </source>
</evidence>
<comment type="caution">
    <text evidence="3">The sequence shown here is derived from an EMBL/GenBank/DDBJ whole genome shotgun (WGS) entry which is preliminary data.</text>
</comment>
<dbReference type="CDD" id="cd00293">
    <property type="entry name" value="USP-like"/>
    <property type="match status" value="1"/>
</dbReference>
<evidence type="ECO:0000256" key="1">
    <source>
        <dbReference type="ARBA" id="ARBA00008791"/>
    </source>
</evidence>
<dbReference type="EMBL" id="RCOR01000043">
    <property type="protein sequence ID" value="RSN67456.1"/>
    <property type="molecule type" value="Genomic_DNA"/>
</dbReference>
<feature type="domain" description="UspA" evidence="2">
    <location>
        <begin position="44"/>
        <end position="196"/>
    </location>
</feature>
<organism evidence="3 4">
    <name type="scientific">Candidatus Korarchaeum cryptofilum</name>
    <dbReference type="NCBI Taxonomy" id="498846"/>
    <lineage>
        <taxon>Archaea</taxon>
        <taxon>Thermoproteota</taxon>
        <taxon>Candidatus Korarchaeia</taxon>
        <taxon>Candidatus Korarchaeales</taxon>
        <taxon>Candidatus Korarchaeaceae</taxon>
        <taxon>Candidatus Korarchaeum</taxon>
    </lineage>
</organism>
<dbReference type="SUPFAM" id="SSF52402">
    <property type="entry name" value="Adenine nucleotide alpha hydrolases-like"/>
    <property type="match status" value="1"/>
</dbReference>
<dbReference type="InterPro" id="IPR006015">
    <property type="entry name" value="Universal_stress_UspA"/>
</dbReference>
<dbReference type="InterPro" id="IPR006016">
    <property type="entry name" value="UspA"/>
</dbReference>
<dbReference type="InterPro" id="IPR014729">
    <property type="entry name" value="Rossmann-like_a/b/a_fold"/>
</dbReference>
<comment type="similarity">
    <text evidence="1">Belongs to the universal stress protein A family.</text>
</comment>
<dbReference type="Pfam" id="PF00582">
    <property type="entry name" value="Usp"/>
    <property type="match status" value="1"/>
</dbReference>
<name>A0A429G109_9CREN</name>
<dbReference type="Proteomes" id="UP000278149">
    <property type="component" value="Unassembled WGS sequence"/>
</dbReference>
<sequence length="199" mass="21930">MRAEIPRRKTPSLRRSTGPTSAYAGAILKNYLPDLNCMRSGYFMFSKILVPIDGSENSYRALEVAIDIAKRYGSKLTLLYVSSVSIMPIVSPETPFIPYSPIVNPSDFLRIVDAEKRAAEDILSKYAESASKEGVEVEKVIREGHAVHEIVELAKEGDFDLIVMGARGMSKIRELLLGSVSEGVVRNAPCNVLIVKKVI</sequence>